<proteinExistence type="predicted"/>
<comment type="caution">
    <text evidence="1">The sequence shown here is derived from an EMBL/GenBank/DDBJ whole genome shotgun (WGS) entry which is preliminary data.</text>
</comment>
<dbReference type="Proteomes" id="UP000704712">
    <property type="component" value="Unassembled WGS sequence"/>
</dbReference>
<evidence type="ECO:0000313" key="2">
    <source>
        <dbReference type="Proteomes" id="UP000704712"/>
    </source>
</evidence>
<organism evidence="1 2">
    <name type="scientific">Phytophthora infestans</name>
    <name type="common">Potato late blight agent</name>
    <name type="synonym">Botrytis infestans</name>
    <dbReference type="NCBI Taxonomy" id="4787"/>
    <lineage>
        <taxon>Eukaryota</taxon>
        <taxon>Sar</taxon>
        <taxon>Stramenopiles</taxon>
        <taxon>Oomycota</taxon>
        <taxon>Peronosporomycetes</taxon>
        <taxon>Peronosporales</taxon>
        <taxon>Peronosporaceae</taxon>
        <taxon>Phytophthora</taxon>
    </lineage>
</organism>
<dbReference type="EMBL" id="JAACNO010002579">
    <property type="protein sequence ID" value="KAF4132183.1"/>
    <property type="molecule type" value="Genomic_DNA"/>
</dbReference>
<sequence>MEAAMAPNHRRVSPTEFAATSRYIRCSNLLALDLILYAAQPRVHRNGVIDSLELRGLQLFQLFLPLNYVRHWLLHARRLLLSWWLYWPLRGATGGCYACLPAATSATSSSSAPRPLDPALLSDAGGRSPPPLLSLPIMTSMSPWFVDVRPVVTRMSALVATKPLPSPVSKMDTSSGFDFF</sequence>
<name>A0A8S9TVX9_PHYIN</name>
<protein>
    <submittedName>
        <fullName evidence="1">Uncharacterized protein</fullName>
    </submittedName>
</protein>
<accession>A0A8S9TVX9</accession>
<dbReference type="AlphaFoldDB" id="A0A8S9TVX9"/>
<evidence type="ECO:0000313" key="1">
    <source>
        <dbReference type="EMBL" id="KAF4132183.1"/>
    </source>
</evidence>
<gene>
    <name evidence="1" type="ORF">GN958_ATG18621</name>
</gene>
<reference evidence="1" key="1">
    <citation type="submission" date="2020-03" db="EMBL/GenBank/DDBJ databases">
        <title>Hybrid Assembly of Korean Phytophthora infestans isolates.</title>
        <authorList>
            <person name="Prokchorchik M."/>
            <person name="Lee Y."/>
            <person name="Seo J."/>
            <person name="Cho J.-H."/>
            <person name="Park Y.-E."/>
            <person name="Jang D.-C."/>
            <person name="Im J.-S."/>
            <person name="Choi J.-G."/>
            <person name="Park H.-J."/>
            <person name="Lee G.-B."/>
            <person name="Lee Y.-G."/>
            <person name="Hong S.-Y."/>
            <person name="Cho K."/>
            <person name="Sohn K.H."/>
        </authorList>
    </citation>
    <scope>NUCLEOTIDE SEQUENCE</scope>
    <source>
        <strain evidence="1">KR_2_A2</strain>
    </source>
</reference>